<gene>
    <name evidence="2" type="ORF">MtrunA17_Chr7g0220601</name>
</gene>
<evidence type="ECO:0000313" key="2">
    <source>
        <dbReference type="EMBL" id="RHN44550.1"/>
    </source>
</evidence>
<proteinExistence type="predicted"/>
<dbReference type="Proteomes" id="UP000265566">
    <property type="component" value="Chromosome 7"/>
</dbReference>
<evidence type="ECO:0000256" key="1">
    <source>
        <dbReference type="SAM" id="Phobius"/>
    </source>
</evidence>
<keyword evidence="1" id="KW-0472">Membrane</keyword>
<protein>
    <recommendedName>
        <fullName evidence="3">Transmembrane protein</fullName>
    </recommendedName>
</protein>
<dbReference type="EMBL" id="PSQE01000007">
    <property type="protein sequence ID" value="RHN44550.1"/>
    <property type="molecule type" value="Genomic_DNA"/>
</dbReference>
<organism evidence="2">
    <name type="scientific">Medicago truncatula</name>
    <name type="common">Barrel medic</name>
    <name type="synonym">Medicago tribuloides</name>
    <dbReference type="NCBI Taxonomy" id="3880"/>
    <lineage>
        <taxon>Eukaryota</taxon>
        <taxon>Viridiplantae</taxon>
        <taxon>Streptophyta</taxon>
        <taxon>Embryophyta</taxon>
        <taxon>Tracheophyta</taxon>
        <taxon>Spermatophyta</taxon>
        <taxon>Magnoliopsida</taxon>
        <taxon>eudicotyledons</taxon>
        <taxon>Gunneridae</taxon>
        <taxon>Pentapetalae</taxon>
        <taxon>rosids</taxon>
        <taxon>fabids</taxon>
        <taxon>Fabales</taxon>
        <taxon>Fabaceae</taxon>
        <taxon>Papilionoideae</taxon>
        <taxon>50 kb inversion clade</taxon>
        <taxon>NPAAA clade</taxon>
        <taxon>Hologalegina</taxon>
        <taxon>IRL clade</taxon>
        <taxon>Trifolieae</taxon>
        <taxon>Medicago</taxon>
    </lineage>
</organism>
<accession>A0A396GU23</accession>
<dbReference type="AlphaFoldDB" id="A0A396GU23"/>
<sequence>MCTLMFLCHLYSLKLAIALLFTFVSHIYKVVTATTMLLLILVVICVKPYLLSSKAYPIRAS</sequence>
<keyword evidence="1" id="KW-0812">Transmembrane</keyword>
<evidence type="ECO:0008006" key="3">
    <source>
        <dbReference type="Google" id="ProtNLM"/>
    </source>
</evidence>
<comment type="caution">
    <text evidence="2">The sequence shown here is derived from an EMBL/GenBank/DDBJ whole genome shotgun (WGS) entry which is preliminary data.</text>
</comment>
<feature type="transmembrane region" description="Helical" evidence="1">
    <location>
        <begin position="28"/>
        <end position="50"/>
    </location>
</feature>
<dbReference type="Gramene" id="rna38681">
    <property type="protein sequence ID" value="RHN44550.1"/>
    <property type="gene ID" value="gene38681"/>
</dbReference>
<reference evidence="2" key="1">
    <citation type="journal article" date="2018" name="Nat. Plants">
        <title>Whole-genome landscape of Medicago truncatula symbiotic genes.</title>
        <authorList>
            <person name="Pecrix Y."/>
            <person name="Gamas P."/>
            <person name="Carrere S."/>
        </authorList>
    </citation>
    <scope>NUCLEOTIDE SEQUENCE</scope>
    <source>
        <tissue evidence="2">Leaves</tissue>
    </source>
</reference>
<name>A0A396GU23_MEDTR</name>
<keyword evidence="1" id="KW-1133">Transmembrane helix</keyword>